<organism evidence="7 8">
    <name type="scientific">Gnathostoma spinigerum</name>
    <dbReference type="NCBI Taxonomy" id="75299"/>
    <lineage>
        <taxon>Eukaryota</taxon>
        <taxon>Metazoa</taxon>
        <taxon>Ecdysozoa</taxon>
        <taxon>Nematoda</taxon>
        <taxon>Chromadorea</taxon>
        <taxon>Rhabditida</taxon>
        <taxon>Spirurina</taxon>
        <taxon>Gnathostomatomorpha</taxon>
        <taxon>Gnathostomatoidea</taxon>
        <taxon>Gnathostomatidae</taxon>
        <taxon>Gnathostoma</taxon>
    </lineage>
</organism>
<proteinExistence type="predicted"/>
<keyword evidence="2 5" id="KW-0812">Transmembrane</keyword>
<keyword evidence="4 5" id="KW-0472">Membrane</keyword>
<dbReference type="InterPro" id="IPR000276">
    <property type="entry name" value="GPCR_Rhodpsn"/>
</dbReference>
<name>A0ABD6EN53_9BILA</name>
<evidence type="ECO:0000313" key="7">
    <source>
        <dbReference type="EMBL" id="MFH4977715.1"/>
    </source>
</evidence>
<keyword evidence="8" id="KW-1185">Reference proteome</keyword>
<comment type="subcellular location">
    <subcellularLocation>
        <location evidence="1">Membrane</location>
    </subcellularLocation>
</comment>
<accession>A0ABD6EN53</accession>
<protein>
    <recommendedName>
        <fullName evidence="6">G-protein coupled receptors family 1 profile domain-containing protein</fullName>
    </recommendedName>
</protein>
<evidence type="ECO:0000256" key="5">
    <source>
        <dbReference type="SAM" id="Phobius"/>
    </source>
</evidence>
<comment type="caution">
    <text evidence="7">The sequence shown here is derived from an EMBL/GenBank/DDBJ whole genome shotgun (WGS) entry which is preliminary data.</text>
</comment>
<dbReference type="InterPro" id="IPR017452">
    <property type="entry name" value="GPCR_Rhodpsn_7TM"/>
</dbReference>
<evidence type="ECO:0000313" key="8">
    <source>
        <dbReference type="Proteomes" id="UP001608902"/>
    </source>
</evidence>
<keyword evidence="3 5" id="KW-1133">Transmembrane helix</keyword>
<gene>
    <name evidence="7" type="ORF">AB6A40_004424</name>
</gene>
<evidence type="ECO:0000259" key="6">
    <source>
        <dbReference type="PROSITE" id="PS50262"/>
    </source>
</evidence>
<feature type="transmembrane region" description="Helical" evidence="5">
    <location>
        <begin position="303"/>
        <end position="325"/>
    </location>
</feature>
<dbReference type="InterPro" id="IPR053326">
    <property type="entry name" value="GPCR1-like"/>
</dbReference>
<dbReference type="PANTHER" id="PTHR47632:SF4">
    <property type="entry name" value="G-PROTEIN COUPLED RECEPTORS FAMILY 1 PROFILE DOMAIN-CONTAINING PROTEIN"/>
    <property type="match status" value="1"/>
</dbReference>
<feature type="transmembrane region" description="Helical" evidence="5">
    <location>
        <begin position="44"/>
        <end position="72"/>
    </location>
</feature>
<feature type="domain" description="G-protein coupled receptors family 1 profile" evidence="6">
    <location>
        <begin position="64"/>
        <end position="358"/>
    </location>
</feature>
<dbReference type="EMBL" id="JBGFUD010002546">
    <property type="protein sequence ID" value="MFH4977715.1"/>
    <property type="molecule type" value="Genomic_DNA"/>
</dbReference>
<dbReference type="SMART" id="SM01381">
    <property type="entry name" value="7TM_GPCR_Srsx"/>
    <property type="match status" value="1"/>
</dbReference>
<dbReference type="PROSITE" id="PS50262">
    <property type="entry name" value="G_PROTEIN_RECEP_F1_2"/>
    <property type="match status" value="1"/>
</dbReference>
<dbReference type="PANTHER" id="PTHR47632">
    <property type="entry name" value="FMRFAMIDE PEPTIDE RECEPTOR FAMILY-RELATED"/>
    <property type="match status" value="1"/>
</dbReference>
<evidence type="ECO:0000256" key="4">
    <source>
        <dbReference type="ARBA" id="ARBA00023136"/>
    </source>
</evidence>
<evidence type="ECO:0000256" key="3">
    <source>
        <dbReference type="ARBA" id="ARBA00022989"/>
    </source>
</evidence>
<evidence type="ECO:0000256" key="1">
    <source>
        <dbReference type="ARBA" id="ARBA00004370"/>
    </source>
</evidence>
<feature type="transmembrane region" description="Helical" evidence="5">
    <location>
        <begin position="220"/>
        <end position="244"/>
    </location>
</feature>
<reference evidence="7 8" key="1">
    <citation type="submission" date="2024-08" db="EMBL/GenBank/DDBJ databases">
        <title>Gnathostoma spinigerum genome.</title>
        <authorList>
            <person name="Gonzalez-Bertolin B."/>
            <person name="Monzon S."/>
            <person name="Zaballos A."/>
            <person name="Jimenez P."/>
            <person name="Dekumyoy P."/>
            <person name="Varona S."/>
            <person name="Cuesta I."/>
            <person name="Sumanam S."/>
            <person name="Adisakwattana P."/>
            <person name="Gasser R.B."/>
            <person name="Hernandez-Gonzalez A."/>
            <person name="Young N.D."/>
            <person name="Perteguer M.J."/>
        </authorList>
    </citation>
    <scope>NUCLEOTIDE SEQUENCE [LARGE SCALE GENOMIC DNA]</scope>
    <source>
        <strain evidence="7">AL3</strain>
        <tissue evidence="7">Liver</tissue>
    </source>
</reference>
<dbReference type="CDD" id="cd14978">
    <property type="entry name" value="7tmA_FMRFamide_R-like"/>
    <property type="match status" value="1"/>
</dbReference>
<dbReference type="Gene3D" id="1.20.1070.10">
    <property type="entry name" value="Rhodopsin 7-helix transmembrane proteins"/>
    <property type="match status" value="1"/>
</dbReference>
<dbReference type="Proteomes" id="UP001608902">
    <property type="component" value="Unassembled WGS sequence"/>
</dbReference>
<dbReference type="Pfam" id="PF00001">
    <property type="entry name" value="7tm_1"/>
    <property type="match status" value="1"/>
</dbReference>
<dbReference type="PRINTS" id="PR00237">
    <property type="entry name" value="GPCRRHODOPSN"/>
</dbReference>
<sequence>MSNGEMLPFLPAIHVDADTMIDVNTNKCICFDLQHDDYSILYGWFNYLLIIIALPSLSFFGVVTNMLNVYIYSRKRMRNSANTYLLFLACSDSLVILTGLSIFWIDSARSYIPELKRAPYTTIYALPFGYMAQSCSIYFTVAAAFDCYVNVCCHSLRRRYCTVRVARSINTCIAILAVIYNSLRFPQFNLRKCIHDGSQEAVIEICPTTLFFLINKVYNVYLYMVLMTLLPFLILLILNVIIVYRQTTNNRKKQRKARSIRGQNSGSSSHCLNKAVVNGKIDSHSGSTMEVMTGSEDSADDPITMIMVVVLFLGCNTMALVVNIIETFLDPDPLLLNFLTDASNFLVIFNSSVNCLIYITFNKEYRAIAIGLLKAERKAFKNSLCHCSEKNEKNALMSNPQMNEETVESARSSDTVVNNGWKLNKNGNNCMSPVWRLIGARDDDDTIHSNHMCSTSSSLPAIHSAMTEDGCQTSARNDERNLRGTTFARRISRTKPPSCSVFGWERRKSTDRPPGPMNPQVMASYLDDPTAPLAVSEQLNNEMHFSVKMTEI</sequence>
<dbReference type="GO" id="GO:0016020">
    <property type="term" value="C:membrane"/>
    <property type="evidence" value="ECO:0007669"/>
    <property type="project" value="UniProtKB-SubCell"/>
</dbReference>
<feature type="transmembrane region" description="Helical" evidence="5">
    <location>
        <begin position="345"/>
        <end position="361"/>
    </location>
</feature>
<dbReference type="SUPFAM" id="SSF81321">
    <property type="entry name" value="Family A G protein-coupled receptor-like"/>
    <property type="match status" value="1"/>
</dbReference>
<dbReference type="AlphaFoldDB" id="A0ABD6EN53"/>
<evidence type="ECO:0000256" key="2">
    <source>
        <dbReference type="ARBA" id="ARBA00022692"/>
    </source>
</evidence>
<feature type="transmembrane region" description="Helical" evidence="5">
    <location>
        <begin position="125"/>
        <end position="149"/>
    </location>
</feature>
<feature type="transmembrane region" description="Helical" evidence="5">
    <location>
        <begin position="161"/>
        <end position="180"/>
    </location>
</feature>
<feature type="transmembrane region" description="Helical" evidence="5">
    <location>
        <begin position="84"/>
        <end position="105"/>
    </location>
</feature>